<dbReference type="GO" id="GO:0003700">
    <property type="term" value="F:DNA-binding transcription factor activity"/>
    <property type="evidence" value="ECO:0007669"/>
    <property type="project" value="InterPro"/>
</dbReference>
<dbReference type="InterPro" id="IPR018060">
    <property type="entry name" value="HTH_AraC"/>
</dbReference>
<evidence type="ECO:0000259" key="4">
    <source>
        <dbReference type="PROSITE" id="PS01124"/>
    </source>
</evidence>
<dbReference type="PROSITE" id="PS00041">
    <property type="entry name" value="HTH_ARAC_FAMILY_1"/>
    <property type="match status" value="1"/>
</dbReference>
<dbReference type="Pfam" id="PF12833">
    <property type="entry name" value="HTH_18"/>
    <property type="match status" value="1"/>
</dbReference>
<dbReference type="RefSeq" id="WP_176639170.1">
    <property type="nucleotide sequence ID" value="NZ_JABXXP010000036.1"/>
</dbReference>
<dbReference type="Proteomes" id="UP000534870">
    <property type="component" value="Unassembled WGS sequence"/>
</dbReference>
<evidence type="ECO:0000256" key="3">
    <source>
        <dbReference type="ARBA" id="ARBA00023163"/>
    </source>
</evidence>
<dbReference type="PROSITE" id="PS01124">
    <property type="entry name" value="HTH_ARAC_FAMILY_2"/>
    <property type="match status" value="1"/>
</dbReference>
<protein>
    <submittedName>
        <fullName evidence="5">Helix-turn-helix domain-containing protein</fullName>
    </submittedName>
</protein>
<feature type="domain" description="HTH araC/xylS-type" evidence="4">
    <location>
        <begin position="209"/>
        <end position="307"/>
    </location>
</feature>
<dbReference type="SUPFAM" id="SSF52317">
    <property type="entry name" value="Class I glutamine amidotransferase-like"/>
    <property type="match status" value="1"/>
</dbReference>
<dbReference type="SUPFAM" id="SSF46689">
    <property type="entry name" value="Homeodomain-like"/>
    <property type="match status" value="2"/>
</dbReference>
<name>A0A7Y7IUN4_9PROT</name>
<keyword evidence="1" id="KW-0805">Transcription regulation</keyword>
<evidence type="ECO:0000313" key="6">
    <source>
        <dbReference type="Proteomes" id="UP000534870"/>
    </source>
</evidence>
<gene>
    <name evidence="5" type="ORF">HUK84_04385</name>
</gene>
<evidence type="ECO:0000313" key="5">
    <source>
        <dbReference type="EMBL" id="NVN10393.1"/>
    </source>
</evidence>
<reference evidence="5 6" key="1">
    <citation type="submission" date="2020-06" db="EMBL/GenBank/DDBJ databases">
        <title>Description of novel acetic acid bacteria.</title>
        <authorList>
            <person name="Sombolestani A."/>
        </authorList>
    </citation>
    <scope>NUCLEOTIDE SEQUENCE [LARGE SCALE GENOMIC DNA]</scope>
    <source>
        <strain evidence="5 6">LMG 31431</strain>
    </source>
</reference>
<evidence type="ECO:0000256" key="1">
    <source>
        <dbReference type="ARBA" id="ARBA00023015"/>
    </source>
</evidence>
<proteinExistence type="predicted"/>
<dbReference type="EMBL" id="JABXXP010000036">
    <property type="protein sequence ID" value="NVN10393.1"/>
    <property type="molecule type" value="Genomic_DNA"/>
</dbReference>
<dbReference type="InterPro" id="IPR002818">
    <property type="entry name" value="DJ-1/PfpI"/>
</dbReference>
<dbReference type="GO" id="GO:0043565">
    <property type="term" value="F:sequence-specific DNA binding"/>
    <property type="evidence" value="ECO:0007669"/>
    <property type="project" value="InterPro"/>
</dbReference>
<dbReference type="InterPro" id="IPR052158">
    <property type="entry name" value="INH-QAR"/>
</dbReference>
<dbReference type="Gene3D" id="3.40.50.880">
    <property type="match status" value="1"/>
</dbReference>
<comment type="caution">
    <text evidence="5">The sequence shown here is derived from an EMBL/GenBank/DDBJ whole genome shotgun (WGS) entry which is preliminary data.</text>
</comment>
<organism evidence="5 6">
    <name type="scientific">Nguyenibacter vanlangensis</name>
    <dbReference type="NCBI Taxonomy" id="1216886"/>
    <lineage>
        <taxon>Bacteria</taxon>
        <taxon>Pseudomonadati</taxon>
        <taxon>Pseudomonadota</taxon>
        <taxon>Alphaproteobacteria</taxon>
        <taxon>Acetobacterales</taxon>
        <taxon>Acetobacteraceae</taxon>
        <taxon>Nguyenibacter</taxon>
    </lineage>
</organism>
<keyword evidence="3" id="KW-0804">Transcription</keyword>
<dbReference type="InterPro" id="IPR009057">
    <property type="entry name" value="Homeodomain-like_sf"/>
</dbReference>
<dbReference type="PANTHER" id="PTHR43130:SF3">
    <property type="entry name" value="HTH-TYPE TRANSCRIPTIONAL REGULATOR RV1931C"/>
    <property type="match status" value="1"/>
</dbReference>
<dbReference type="InterPro" id="IPR029062">
    <property type="entry name" value="Class_I_gatase-like"/>
</dbReference>
<keyword evidence="2" id="KW-0238">DNA-binding</keyword>
<dbReference type="InterPro" id="IPR018062">
    <property type="entry name" value="HTH_AraC-typ_CS"/>
</dbReference>
<accession>A0A7Y7IUN4</accession>
<evidence type="ECO:0000256" key="2">
    <source>
        <dbReference type="ARBA" id="ARBA00023125"/>
    </source>
</evidence>
<dbReference type="SMART" id="SM00342">
    <property type="entry name" value="HTH_ARAC"/>
    <property type="match status" value="1"/>
</dbReference>
<sequence>MTTQPPHEIVLVAYPGAQQAALHGMADLFAVADERARTHFDRHGPLLRVTTIAEDRRPATAPAVIILPPALSGSPVPETMGGLLAWMRTCHTNGTILAAVCAGTFLLAATGLLDGRPATTHWQSAERLRALYPTIRVDPDRLLVDDGDILTVAGVMSWPDLGLRLIEKLLGPAVMAETARDLLIDPPRRDQRHYRQFVPVLTHGDRAILAVQHWLRTDAAREASVAEMSRVSALGERTFLRRFRRATGIAPREYAQHLRVERARDLLETTVLSLDRIAWEVGYQDVGAFKKLFLRLTGLSPAEYRERFIVRPTS</sequence>
<dbReference type="Gene3D" id="1.10.10.60">
    <property type="entry name" value="Homeodomain-like"/>
    <property type="match status" value="2"/>
</dbReference>
<dbReference type="PANTHER" id="PTHR43130">
    <property type="entry name" value="ARAC-FAMILY TRANSCRIPTIONAL REGULATOR"/>
    <property type="match status" value="1"/>
</dbReference>
<dbReference type="AlphaFoldDB" id="A0A7Y7IUN4"/>
<dbReference type="Pfam" id="PF01965">
    <property type="entry name" value="DJ-1_PfpI"/>
    <property type="match status" value="1"/>
</dbReference>